<feature type="domain" description="Sushi" evidence="8">
    <location>
        <begin position="510"/>
        <end position="570"/>
    </location>
</feature>
<feature type="disulfide bond" evidence="6">
    <location>
        <begin position="145"/>
        <end position="188"/>
    </location>
</feature>
<evidence type="ECO:0000313" key="10">
    <source>
        <dbReference type="Proteomes" id="UP000472264"/>
    </source>
</evidence>
<dbReference type="Gene3D" id="2.10.70.10">
    <property type="entry name" value="Complement Module, domain 1"/>
    <property type="match status" value="10"/>
</dbReference>
<dbReference type="SMART" id="SM00032">
    <property type="entry name" value="CCP"/>
    <property type="match status" value="10"/>
</dbReference>
<dbReference type="Proteomes" id="UP000472264">
    <property type="component" value="Chromosome 7"/>
</dbReference>
<feature type="domain" description="Sushi" evidence="8">
    <location>
        <begin position="447"/>
        <end position="509"/>
    </location>
</feature>
<feature type="signal peptide" evidence="7">
    <location>
        <begin position="1"/>
        <end position="20"/>
    </location>
</feature>
<dbReference type="InterPro" id="IPR000436">
    <property type="entry name" value="Sushi_SCR_CCP_dom"/>
</dbReference>
<reference evidence="9" key="2">
    <citation type="submission" date="2025-08" db="UniProtKB">
        <authorList>
            <consortium name="Ensembl"/>
        </authorList>
    </citation>
    <scope>IDENTIFICATION</scope>
</reference>
<feature type="domain" description="Sushi" evidence="8">
    <location>
        <begin position="204"/>
        <end position="266"/>
    </location>
</feature>
<dbReference type="InterPro" id="IPR035976">
    <property type="entry name" value="Sushi/SCR/CCP_sf"/>
</dbReference>
<feature type="domain" description="Sushi" evidence="8">
    <location>
        <begin position="21"/>
        <end position="83"/>
    </location>
</feature>
<feature type="disulfide bond" evidence="6">
    <location>
        <begin position="174"/>
        <end position="201"/>
    </location>
</feature>
<feature type="disulfide bond" evidence="6">
    <location>
        <begin position="328"/>
        <end position="371"/>
    </location>
</feature>
<feature type="disulfide bond" evidence="6">
    <location>
        <begin position="237"/>
        <end position="264"/>
    </location>
</feature>
<evidence type="ECO:0000256" key="1">
    <source>
        <dbReference type="ARBA" id="ARBA00022659"/>
    </source>
</evidence>
<proteinExistence type="predicted"/>
<dbReference type="PANTHER" id="PTHR19325:SF573">
    <property type="entry name" value="MEMBRANE COFACTOR PROTEIN"/>
    <property type="match status" value="1"/>
</dbReference>
<evidence type="ECO:0000256" key="6">
    <source>
        <dbReference type="PROSITE-ProRule" id="PRU00302"/>
    </source>
</evidence>
<feature type="disulfide bond" evidence="6">
    <location>
        <begin position="601"/>
        <end position="628"/>
    </location>
</feature>
<feature type="disulfide bond" evidence="6">
    <location>
        <begin position="512"/>
        <end position="555"/>
    </location>
</feature>
<sequence>MGFTHFLLLSTLSLGISVQAQSCSRPVGRPNMQLKGDDILKDSFPDGSTATFECATGYRSDGGSGTVTCTAGQWSLPELSCIKKNCGSAGDVTNGEVSYPEGNLYGAKLTVKCNDGYMPVGGSKNIFCRDNGWGGRLPSCEVTTCDPPPPISNGQFFPMQEEPYSYRQSLLYICDHGYTLSGTSTIVCSGNGQFDPSPPNCVTQSCSRPVGRPNMQLKGDDILKDSFPDGSTATFECATGYRSDGGSGTVTCTTGQWSLPELSCKGKSCGSAGEVTNGEVSYPEGNLYGAKLTVKCNDGYMPVGGSKNIFCLDNGWGGRLPSCEVTTCDPPPPISNGQFFPMQEEPYSYRQSLLYICDHGYTLSGTSTIVCSENGQFAPSPPNCVKVNCEEPEIKNGVWVQGARPPYGHKATVMLQCDDGFVMEGKATQICQINSSWSPGLPTCKPQSCSRPVGRPTMQLKGDDILKDSFPDGSTATFECATGYRSDGGSGTVTCTAGQWSLPELSCTMTTCSPPPPISNGKFFPIQEEPYSYSDILLYICDRDYTLNGTSTIVCSENGQFDPSPPNCVKVNCEEPEIKNGIWVQGARPPYGHKATVMLQCDDGFVMEGKATQICQINSSWSPGLPTCKRW</sequence>
<feature type="domain" description="Sushi" evidence="8">
    <location>
        <begin position="84"/>
        <end position="142"/>
    </location>
</feature>
<feature type="disulfide bond" evidence="6">
    <location>
        <begin position="296"/>
        <end position="323"/>
    </location>
</feature>
<keyword evidence="1 6" id="KW-0768">Sushi</keyword>
<protein>
    <recommendedName>
        <fullName evidence="8">Sushi domain-containing protein</fullName>
    </recommendedName>
</protein>
<reference evidence="9" key="3">
    <citation type="submission" date="2025-09" db="UniProtKB">
        <authorList>
            <consortium name="Ensembl"/>
        </authorList>
    </citation>
    <scope>IDENTIFICATION</scope>
</reference>
<feature type="disulfide bond" evidence="6">
    <location>
        <begin position="357"/>
        <end position="384"/>
    </location>
</feature>
<evidence type="ECO:0000256" key="7">
    <source>
        <dbReference type="SAM" id="SignalP"/>
    </source>
</evidence>
<dbReference type="CDD" id="cd00033">
    <property type="entry name" value="CCP"/>
    <property type="match status" value="10"/>
</dbReference>
<feature type="disulfide bond" evidence="6">
    <location>
        <begin position="480"/>
        <end position="507"/>
    </location>
</feature>
<evidence type="ECO:0000259" key="8">
    <source>
        <dbReference type="PROSITE" id="PS50923"/>
    </source>
</evidence>
<comment type="caution">
    <text evidence="6">Lacks conserved residue(s) required for the propagation of feature annotation.</text>
</comment>
<evidence type="ECO:0000256" key="5">
    <source>
        <dbReference type="ARBA" id="ARBA00023180"/>
    </source>
</evidence>
<keyword evidence="3" id="KW-0677">Repeat</keyword>
<feature type="domain" description="Sushi" evidence="8">
    <location>
        <begin position="143"/>
        <end position="203"/>
    </location>
</feature>
<name>A0A665V144_ECHNA</name>
<evidence type="ECO:0000256" key="2">
    <source>
        <dbReference type="ARBA" id="ARBA00022729"/>
    </source>
</evidence>
<dbReference type="PROSITE" id="PS50923">
    <property type="entry name" value="SUSHI"/>
    <property type="match status" value="10"/>
</dbReference>
<dbReference type="InterPro" id="IPR050350">
    <property type="entry name" value="Compl-Cell_Adhes-Reg"/>
</dbReference>
<feature type="disulfide bond" evidence="6">
    <location>
        <begin position="541"/>
        <end position="568"/>
    </location>
</feature>
<evidence type="ECO:0000256" key="4">
    <source>
        <dbReference type="ARBA" id="ARBA00023157"/>
    </source>
</evidence>
<keyword evidence="2 7" id="KW-0732">Signal</keyword>
<dbReference type="Ensembl" id="ENSENLT00000026210.1">
    <property type="protein sequence ID" value="ENSENLP00000025406.1"/>
    <property type="gene ID" value="ENSENLG00000011454.1"/>
</dbReference>
<dbReference type="FunFam" id="2.10.70.10:FF:000014">
    <property type="entry name" value="Membrane cofactor protein"/>
    <property type="match status" value="5"/>
</dbReference>
<feature type="domain" description="Sushi" evidence="8">
    <location>
        <begin position="571"/>
        <end position="630"/>
    </location>
</feature>
<keyword evidence="10" id="KW-1185">Reference proteome</keyword>
<feature type="disulfide bond" evidence="6">
    <location>
        <begin position="417"/>
        <end position="444"/>
    </location>
</feature>
<feature type="disulfide bond" evidence="6">
    <location>
        <begin position="113"/>
        <end position="140"/>
    </location>
</feature>
<feature type="domain" description="Sushi" evidence="8">
    <location>
        <begin position="267"/>
        <end position="325"/>
    </location>
</feature>
<organism evidence="9 10">
    <name type="scientific">Echeneis naucrates</name>
    <name type="common">Live sharksucker</name>
    <dbReference type="NCBI Taxonomy" id="173247"/>
    <lineage>
        <taxon>Eukaryota</taxon>
        <taxon>Metazoa</taxon>
        <taxon>Chordata</taxon>
        <taxon>Craniata</taxon>
        <taxon>Vertebrata</taxon>
        <taxon>Euteleostomi</taxon>
        <taxon>Actinopterygii</taxon>
        <taxon>Neopterygii</taxon>
        <taxon>Teleostei</taxon>
        <taxon>Neoteleostei</taxon>
        <taxon>Acanthomorphata</taxon>
        <taxon>Carangaria</taxon>
        <taxon>Carangiformes</taxon>
        <taxon>Echeneidae</taxon>
        <taxon>Echeneis</taxon>
    </lineage>
</organism>
<dbReference type="SUPFAM" id="SSF57535">
    <property type="entry name" value="Complement control module/SCR domain"/>
    <property type="match status" value="10"/>
</dbReference>
<keyword evidence="5" id="KW-0325">Glycoprotein</keyword>
<accession>A0A665V144</accession>
<evidence type="ECO:0000313" key="9">
    <source>
        <dbReference type="Ensembl" id="ENSENLP00000025406.1"/>
    </source>
</evidence>
<feature type="disulfide bond" evidence="6">
    <location>
        <begin position="54"/>
        <end position="81"/>
    </location>
</feature>
<dbReference type="PANTHER" id="PTHR19325">
    <property type="entry name" value="COMPLEMENT COMPONENT-RELATED SUSHI DOMAIN-CONTAINING"/>
    <property type="match status" value="1"/>
</dbReference>
<dbReference type="AlphaFoldDB" id="A0A665V144"/>
<dbReference type="InParanoid" id="A0A665V144"/>
<feature type="domain" description="Sushi" evidence="8">
    <location>
        <begin position="387"/>
        <end position="446"/>
    </location>
</feature>
<evidence type="ECO:0000256" key="3">
    <source>
        <dbReference type="ARBA" id="ARBA00022737"/>
    </source>
</evidence>
<keyword evidence="4 6" id="KW-1015">Disulfide bond</keyword>
<feature type="domain" description="Sushi" evidence="8">
    <location>
        <begin position="326"/>
        <end position="386"/>
    </location>
</feature>
<reference evidence="9" key="1">
    <citation type="submission" date="2021-04" db="EMBL/GenBank/DDBJ databases">
        <authorList>
            <consortium name="Wellcome Sanger Institute Data Sharing"/>
        </authorList>
    </citation>
    <scope>NUCLEOTIDE SEQUENCE [LARGE SCALE GENOMIC DNA]</scope>
</reference>
<feature type="chain" id="PRO_5025597188" description="Sushi domain-containing protein" evidence="7">
    <location>
        <begin position="21"/>
        <end position="631"/>
    </location>
</feature>
<dbReference type="Pfam" id="PF00084">
    <property type="entry name" value="Sushi"/>
    <property type="match status" value="10"/>
</dbReference>